<feature type="transmembrane region" description="Helical" evidence="1">
    <location>
        <begin position="20"/>
        <end position="38"/>
    </location>
</feature>
<sequence length="151" mass="16944">MKNKAIFVNNLNLKRVCHSGLSGLIIGAILDVIMKVALRLKGALAMTARLVLIHEVGRYRELSEQRYWLESADFWGVDGRGATVNEAVGNFLTNLVQYCRDYYQRGLWQLDDRLLQLDHVDTVLAYAQAGKSPAPLFLFKLVPADHELASA</sequence>
<keyword evidence="1" id="KW-0812">Transmembrane</keyword>
<dbReference type="Proteomes" id="UP000076872">
    <property type="component" value="Unassembled WGS sequence"/>
</dbReference>
<dbReference type="KEGG" id="lpb:SH83_01590"/>
<organism evidence="3 7">
    <name type="scientific">Lactiplantibacillus plantarum</name>
    <name type="common">Lactobacillus plantarum</name>
    <dbReference type="NCBI Taxonomy" id="1590"/>
    <lineage>
        <taxon>Bacteria</taxon>
        <taxon>Bacillati</taxon>
        <taxon>Bacillota</taxon>
        <taxon>Bacilli</taxon>
        <taxon>Lactobacillales</taxon>
        <taxon>Lactobacillaceae</taxon>
        <taxon>Lactiplantibacillus</taxon>
    </lineage>
</organism>
<dbReference type="EMBL" id="LUWI01000019">
    <property type="protein sequence ID" value="KZU04537.1"/>
    <property type="molecule type" value="Genomic_DNA"/>
</dbReference>
<protein>
    <submittedName>
        <fullName evidence="3">Uncharacterized protein</fullName>
    </submittedName>
</protein>
<dbReference type="PATRIC" id="fig|1590.142.peg.344"/>
<reference evidence="5 9" key="2">
    <citation type="submission" date="2016-08" db="EMBL/GenBank/DDBJ databases">
        <title>Genome sequencing of Lactobacillus plantarum JSA22, isolated from fermented soybean paste.</title>
        <authorList>
            <person name="Choi H.S."/>
        </authorList>
    </citation>
    <scope>NUCLEOTIDE SEQUENCE [LARGE SCALE GENOMIC DNA]</scope>
    <source>
        <strain evidence="5 9">JSA22</strain>
    </source>
</reference>
<keyword evidence="1" id="KW-1133">Transmembrane helix</keyword>
<dbReference type="Proteomes" id="UP000076882">
    <property type="component" value="Unassembled WGS sequence"/>
</dbReference>
<evidence type="ECO:0000313" key="5">
    <source>
        <dbReference type="EMBL" id="ODO60405.1"/>
    </source>
</evidence>
<dbReference type="EMBL" id="LUXO01000025">
    <property type="protein sequence ID" value="KZV03455.1"/>
    <property type="molecule type" value="Genomic_DNA"/>
</dbReference>
<evidence type="ECO:0000313" key="9">
    <source>
        <dbReference type="Proteomes" id="UP000094892"/>
    </source>
</evidence>
<dbReference type="EMBL" id="LUXM01000028">
    <property type="protein sequence ID" value="KZU94896.1"/>
    <property type="molecule type" value="Genomic_DNA"/>
</dbReference>
<evidence type="ECO:0000313" key="8">
    <source>
        <dbReference type="Proteomes" id="UP000076989"/>
    </source>
</evidence>
<dbReference type="Proteomes" id="UP000076989">
    <property type="component" value="Unassembled WGS sequence"/>
</dbReference>
<dbReference type="AlphaFoldDB" id="A0A0G9FDX2"/>
<comment type="caution">
    <text evidence="3">The sequence shown here is derived from an EMBL/GenBank/DDBJ whole genome shotgun (WGS) entry which is preliminary data.</text>
</comment>
<reference evidence="6 7" key="1">
    <citation type="submission" date="2016-03" db="EMBL/GenBank/DDBJ databases">
        <title>Comparative genomics of 54 Lactobacillus plantarum strains reveals genomic uncoupling from niche constraints.</title>
        <authorList>
            <person name="Martino M.E."/>
        </authorList>
    </citation>
    <scope>NUCLEOTIDE SEQUENCE [LARGE SCALE GENOMIC DNA]</scope>
    <source>
        <strain evidence="3 7">19.1</strain>
        <strain evidence="4 6">NAB2</strain>
        <strain evidence="2 8">Nizo2260</strain>
    </source>
</reference>
<proteinExistence type="predicted"/>
<evidence type="ECO:0000313" key="3">
    <source>
        <dbReference type="EMBL" id="KZU94896.1"/>
    </source>
</evidence>
<gene>
    <name evidence="3" type="ORF">Lp19_1685</name>
    <name evidence="5" type="ORF">LPJSA22_00338</name>
    <name evidence="4" type="ORF">NAB2_1463</name>
    <name evidence="2" type="ORF">Nizo2260_1470</name>
</gene>
<evidence type="ECO:0000313" key="4">
    <source>
        <dbReference type="EMBL" id="KZV03455.1"/>
    </source>
</evidence>
<evidence type="ECO:0000313" key="7">
    <source>
        <dbReference type="Proteomes" id="UP000076882"/>
    </source>
</evidence>
<dbReference type="Proteomes" id="UP000094892">
    <property type="component" value="Unassembled WGS sequence"/>
</dbReference>
<evidence type="ECO:0000313" key="6">
    <source>
        <dbReference type="Proteomes" id="UP000076872"/>
    </source>
</evidence>
<keyword evidence="1" id="KW-0472">Membrane</keyword>
<dbReference type="EMBL" id="MCOL01000001">
    <property type="protein sequence ID" value="ODO60405.1"/>
    <property type="molecule type" value="Genomic_DNA"/>
</dbReference>
<evidence type="ECO:0000256" key="1">
    <source>
        <dbReference type="SAM" id="Phobius"/>
    </source>
</evidence>
<evidence type="ECO:0000313" key="2">
    <source>
        <dbReference type="EMBL" id="KZU04537.1"/>
    </source>
</evidence>
<name>A0A0G9FDX2_LACPN</name>
<accession>A0A0G9FDX2</accession>
<dbReference type="RefSeq" id="WP_003641935.1">
    <property type="nucleotide sequence ID" value="NZ_BLJR01000012.1"/>
</dbReference>